<keyword evidence="3" id="KW-0964">Secreted</keyword>
<dbReference type="CDD" id="cd02241">
    <property type="entry name" value="cupin_OxOx"/>
    <property type="match status" value="1"/>
</dbReference>
<dbReference type="InterPro" id="IPR006045">
    <property type="entry name" value="Cupin_1"/>
</dbReference>
<evidence type="ECO:0000256" key="3">
    <source>
        <dbReference type="ARBA" id="ARBA00022525"/>
    </source>
</evidence>
<dbReference type="EMBL" id="JARJCM010000062">
    <property type="protein sequence ID" value="KAJ7033862.1"/>
    <property type="molecule type" value="Genomic_DNA"/>
</dbReference>
<evidence type="ECO:0000256" key="1">
    <source>
        <dbReference type="ARBA" id="ARBA00004613"/>
    </source>
</evidence>
<dbReference type="Pfam" id="PF00190">
    <property type="entry name" value="Cupin_1"/>
    <property type="match status" value="1"/>
</dbReference>
<keyword evidence="6" id="KW-0732">Signal</keyword>
<name>A0AAD6X259_9AGAR</name>
<evidence type="ECO:0000256" key="5">
    <source>
        <dbReference type="ARBA" id="ARBA00023211"/>
    </source>
</evidence>
<evidence type="ECO:0000259" key="7">
    <source>
        <dbReference type="SMART" id="SM00835"/>
    </source>
</evidence>
<evidence type="ECO:0000313" key="8">
    <source>
        <dbReference type="EMBL" id="KAJ7033862.1"/>
    </source>
</evidence>
<proteinExistence type="inferred from homology"/>
<keyword evidence="9" id="KW-1185">Reference proteome</keyword>
<feature type="signal peptide" evidence="6">
    <location>
        <begin position="1"/>
        <end position="20"/>
    </location>
</feature>
<reference evidence="8" key="1">
    <citation type="submission" date="2023-03" db="EMBL/GenBank/DDBJ databases">
        <title>Massive genome expansion in bonnet fungi (Mycena s.s.) driven by repeated elements and novel gene families across ecological guilds.</title>
        <authorList>
            <consortium name="Lawrence Berkeley National Laboratory"/>
            <person name="Harder C.B."/>
            <person name="Miyauchi S."/>
            <person name="Viragh M."/>
            <person name="Kuo A."/>
            <person name="Thoen E."/>
            <person name="Andreopoulos B."/>
            <person name="Lu D."/>
            <person name="Skrede I."/>
            <person name="Drula E."/>
            <person name="Henrissat B."/>
            <person name="Morin E."/>
            <person name="Kohler A."/>
            <person name="Barry K."/>
            <person name="LaButti K."/>
            <person name="Morin E."/>
            <person name="Salamov A."/>
            <person name="Lipzen A."/>
            <person name="Mereny Z."/>
            <person name="Hegedus B."/>
            <person name="Baldrian P."/>
            <person name="Stursova M."/>
            <person name="Weitz H."/>
            <person name="Taylor A."/>
            <person name="Grigoriev I.V."/>
            <person name="Nagy L.G."/>
            <person name="Martin F."/>
            <person name="Kauserud H."/>
        </authorList>
    </citation>
    <scope>NUCLEOTIDE SEQUENCE</scope>
    <source>
        <strain evidence="8">CBHHK200</strain>
    </source>
</reference>
<dbReference type="Gene3D" id="2.60.120.10">
    <property type="entry name" value="Jelly Rolls"/>
    <property type="match status" value="1"/>
</dbReference>
<dbReference type="InterPro" id="IPR011051">
    <property type="entry name" value="RmlC_Cupin_sf"/>
</dbReference>
<gene>
    <name evidence="8" type="ORF">C8F04DRAFT_1039103</name>
</gene>
<dbReference type="SUPFAM" id="SSF51182">
    <property type="entry name" value="RmlC-like cupins"/>
    <property type="match status" value="1"/>
</dbReference>
<keyword evidence="5" id="KW-0464">Manganese</keyword>
<evidence type="ECO:0000256" key="2">
    <source>
        <dbReference type="ARBA" id="ARBA00007456"/>
    </source>
</evidence>
<organism evidence="8 9">
    <name type="scientific">Mycena alexandri</name>
    <dbReference type="NCBI Taxonomy" id="1745969"/>
    <lineage>
        <taxon>Eukaryota</taxon>
        <taxon>Fungi</taxon>
        <taxon>Dikarya</taxon>
        <taxon>Basidiomycota</taxon>
        <taxon>Agaricomycotina</taxon>
        <taxon>Agaricomycetes</taxon>
        <taxon>Agaricomycetidae</taxon>
        <taxon>Agaricales</taxon>
        <taxon>Marasmiineae</taxon>
        <taxon>Mycenaceae</taxon>
        <taxon>Mycena</taxon>
    </lineage>
</organism>
<evidence type="ECO:0000256" key="4">
    <source>
        <dbReference type="ARBA" id="ARBA00022723"/>
    </source>
</evidence>
<comment type="subcellular location">
    <subcellularLocation>
        <location evidence="1">Secreted</location>
    </subcellularLocation>
</comment>
<protein>
    <submittedName>
        <fullName evidence="8">Spherulin-1B</fullName>
    </submittedName>
</protein>
<evidence type="ECO:0000313" key="9">
    <source>
        <dbReference type="Proteomes" id="UP001218188"/>
    </source>
</evidence>
<dbReference type="PANTHER" id="PTHR31238">
    <property type="entry name" value="GERMIN-LIKE PROTEIN SUBFAMILY 3 MEMBER 3"/>
    <property type="match status" value="1"/>
</dbReference>
<comment type="similarity">
    <text evidence="2">Belongs to the germin family.</text>
</comment>
<keyword evidence="4" id="KW-0479">Metal-binding</keyword>
<dbReference type="SMART" id="SM00835">
    <property type="entry name" value="Cupin_1"/>
    <property type="match status" value="1"/>
</dbReference>
<comment type="caution">
    <text evidence="8">The sequence shown here is derived from an EMBL/GenBank/DDBJ whole genome shotgun (WGS) entry which is preliminary data.</text>
</comment>
<accession>A0AAD6X259</accession>
<dbReference type="InterPro" id="IPR014710">
    <property type="entry name" value="RmlC-like_jellyroll"/>
</dbReference>
<dbReference type="GO" id="GO:0005576">
    <property type="term" value="C:extracellular region"/>
    <property type="evidence" value="ECO:0007669"/>
    <property type="project" value="UniProtKB-SubCell"/>
</dbReference>
<dbReference type="AlphaFoldDB" id="A0AAD6X259"/>
<dbReference type="Proteomes" id="UP001218188">
    <property type="component" value="Unassembled WGS sequence"/>
</dbReference>
<feature type="chain" id="PRO_5041914678" evidence="6">
    <location>
        <begin position="21"/>
        <end position="271"/>
    </location>
</feature>
<sequence length="271" mass="28361">MFFKLLHLVAALASVVSVRGAPTNSTRSTPTVSTPGPVPTVTNAPAIAAGIKGEPSVIDGLNKLLKDSSGNLLTGEALRQLTVFDFNNQAPAAGAQGGSILLATVDNFPILEDFHVAAAVSIFEPCGLNIPHSHPRASEFLTVVEGILNTGFVQENGFNTEIETQLGNAPALGPILPLHQGTVFPQGSIHYQQNPTCSPAIFVAAFNSEDPGRSDIATNFWMLDSDVVNASLGFPETIGGQNIDAWRAHLPVNLAAGVDSCLRACGLTKEE</sequence>
<feature type="domain" description="Cupin type-1" evidence="7">
    <location>
        <begin position="84"/>
        <end position="244"/>
    </location>
</feature>
<evidence type="ECO:0000256" key="6">
    <source>
        <dbReference type="SAM" id="SignalP"/>
    </source>
</evidence>
<dbReference type="GO" id="GO:0030145">
    <property type="term" value="F:manganese ion binding"/>
    <property type="evidence" value="ECO:0007669"/>
    <property type="project" value="InterPro"/>
</dbReference>
<dbReference type="InterPro" id="IPR001929">
    <property type="entry name" value="Germin"/>
</dbReference>